<reference evidence="2 3" key="1">
    <citation type="submission" date="2024-04" db="EMBL/GenBank/DDBJ databases">
        <authorList>
            <person name="Fracassetti M."/>
        </authorList>
    </citation>
    <scope>NUCLEOTIDE SEQUENCE [LARGE SCALE GENOMIC DNA]</scope>
</reference>
<feature type="region of interest" description="Disordered" evidence="1">
    <location>
        <begin position="1"/>
        <end position="66"/>
    </location>
</feature>
<feature type="compositionally biased region" description="Polar residues" evidence="1">
    <location>
        <begin position="46"/>
        <end position="66"/>
    </location>
</feature>
<organism evidence="2 3">
    <name type="scientific">Linum trigynum</name>
    <dbReference type="NCBI Taxonomy" id="586398"/>
    <lineage>
        <taxon>Eukaryota</taxon>
        <taxon>Viridiplantae</taxon>
        <taxon>Streptophyta</taxon>
        <taxon>Embryophyta</taxon>
        <taxon>Tracheophyta</taxon>
        <taxon>Spermatophyta</taxon>
        <taxon>Magnoliopsida</taxon>
        <taxon>eudicotyledons</taxon>
        <taxon>Gunneridae</taxon>
        <taxon>Pentapetalae</taxon>
        <taxon>rosids</taxon>
        <taxon>fabids</taxon>
        <taxon>Malpighiales</taxon>
        <taxon>Linaceae</taxon>
        <taxon>Linum</taxon>
    </lineage>
</organism>
<dbReference type="AlphaFoldDB" id="A0AAV2G7R5"/>
<feature type="compositionally biased region" description="Basic and acidic residues" evidence="1">
    <location>
        <begin position="28"/>
        <end position="41"/>
    </location>
</feature>
<keyword evidence="3" id="KW-1185">Reference proteome</keyword>
<proteinExistence type="predicted"/>
<evidence type="ECO:0000313" key="3">
    <source>
        <dbReference type="Proteomes" id="UP001497516"/>
    </source>
</evidence>
<evidence type="ECO:0000313" key="2">
    <source>
        <dbReference type="EMBL" id="CAL1406197.1"/>
    </source>
</evidence>
<dbReference type="EMBL" id="OZ034821">
    <property type="protein sequence ID" value="CAL1406197.1"/>
    <property type="molecule type" value="Genomic_DNA"/>
</dbReference>
<feature type="compositionally biased region" description="Polar residues" evidence="1">
    <location>
        <begin position="1"/>
        <end position="14"/>
    </location>
</feature>
<name>A0AAV2G7R5_9ROSI</name>
<sequence length="66" mass="6844">MSSKPGSGATSTNPAKEKPSEPDILQELEGHISPDPLREKGAWNPRTKSQASSKGDAPSTATPLSS</sequence>
<protein>
    <submittedName>
        <fullName evidence="2">Uncharacterized protein</fullName>
    </submittedName>
</protein>
<gene>
    <name evidence="2" type="ORF">LTRI10_LOCUS45939</name>
</gene>
<dbReference type="Proteomes" id="UP001497516">
    <property type="component" value="Chromosome 8"/>
</dbReference>
<accession>A0AAV2G7R5</accession>
<evidence type="ECO:0000256" key="1">
    <source>
        <dbReference type="SAM" id="MobiDB-lite"/>
    </source>
</evidence>